<proteinExistence type="predicted"/>
<name>A0A1I7WZD9_HETBA</name>
<dbReference type="AlphaFoldDB" id="A0A1I7WZD9"/>
<organism evidence="1 2">
    <name type="scientific">Heterorhabditis bacteriophora</name>
    <name type="common">Entomopathogenic nematode worm</name>
    <dbReference type="NCBI Taxonomy" id="37862"/>
    <lineage>
        <taxon>Eukaryota</taxon>
        <taxon>Metazoa</taxon>
        <taxon>Ecdysozoa</taxon>
        <taxon>Nematoda</taxon>
        <taxon>Chromadorea</taxon>
        <taxon>Rhabditida</taxon>
        <taxon>Rhabditina</taxon>
        <taxon>Rhabditomorpha</taxon>
        <taxon>Strongyloidea</taxon>
        <taxon>Heterorhabditidae</taxon>
        <taxon>Heterorhabditis</taxon>
    </lineage>
</organism>
<keyword evidence="1" id="KW-1185">Reference proteome</keyword>
<accession>A0A1I7WZD9</accession>
<dbReference type="WBParaSite" id="Hba_10656">
    <property type="protein sequence ID" value="Hba_10656"/>
    <property type="gene ID" value="Hba_10656"/>
</dbReference>
<evidence type="ECO:0000313" key="1">
    <source>
        <dbReference type="Proteomes" id="UP000095283"/>
    </source>
</evidence>
<evidence type="ECO:0000313" key="2">
    <source>
        <dbReference type="WBParaSite" id="Hba_10656"/>
    </source>
</evidence>
<dbReference type="Proteomes" id="UP000095283">
    <property type="component" value="Unplaced"/>
</dbReference>
<reference evidence="2" key="1">
    <citation type="submission" date="2016-11" db="UniProtKB">
        <authorList>
            <consortium name="WormBaseParasite"/>
        </authorList>
    </citation>
    <scope>IDENTIFICATION</scope>
</reference>
<protein>
    <submittedName>
        <fullName evidence="2">FLYWCH-type domain-containing protein</fullName>
    </submittedName>
</protein>
<sequence>MRESGLMVMFVHAMYNGHKQRKIVKASGSIVYEANLCDPGGVVFHRRCRHDRSPSIKNVPKEVNISLHDYIDILTDEEQQH</sequence>